<dbReference type="NCBIfam" id="NF033564">
    <property type="entry name" value="transpos_ISAs1"/>
    <property type="match status" value="1"/>
</dbReference>
<dbReference type="InterPro" id="IPR051698">
    <property type="entry name" value="Transposase_11-like"/>
</dbReference>
<reference evidence="3" key="2">
    <citation type="journal article" date="2013" name="Biotechnol. Biofuels">
        <title>Mining for hemicellulases in the fungus-growing termite Pseudacanthotermes militaris using functional metagenomics.</title>
        <authorList>
            <person name="Bastien G."/>
            <person name="Arnal G."/>
            <person name="Bozonnet S."/>
            <person name="Laguerre S."/>
            <person name="Ferreira F."/>
            <person name="Faure R."/>
            <person name="Henrissat B."/>
            <person name="Lefevre F."/>
            <person name="Robe P."/>
            <person name="Bouchez O."/>
            <person name="Noirot C."/>
            <person name="Dumon C."/>
            <person name="O'Donohue M."/>
        </authorList>
    </citation>
    <scope>NUCLEOTIDE SEQUENCE</scope>
</reference>
<dbReference type="EMBL" id="HF548270">
    <property type="protein sequence ID" value="CCO20846.1"/>
    <property type="molecule type" value="Genomic_DNA"/>
</dbReference>
<dbReference type="Pfam" id="PF13808">
    <property type="entry name" value="DDE_Tnp_1_assoc"/>
    <property type="match status" value="1"/>
</dbReference>
<dbReference type="InterPro" id="IPR002559">
    <property type="entry name" value="Transposase_11"/>
</dbReference>
<evidence type="ECO:0000259" key="2">
    <source>
        <dbReference type="Pfam" id="PF13808"/>
    </source>
</evidence>
<sequence length="367" mass="41506">MSLHNSDKWTGVCTDVRPFVLLIIMTICAVVSGCEHWEDIADFCRVKEPWFKEKLGLELKNGVASHDTFQRIFAIIKPKELEGRFIAWMKAVAKNTKGECVNIDGKTIRGSRDESDHVIHMVSAWANKNQMVLGQVRTDGKSNEITAIPELLALLELKGCIVTIDAMGCQKDIARRIVDAGAGYVLALKENHPTLYDDVQVYFETALAEKSLYKDVAADITLEKGHGRIEKRSYYLTSEIGWMPDLPQWKGLRAIGMVHSRVEKSDGIHEQTRFFITTLTDIKAFANAVRSHWGIENSLHWCLDVAFNEDKSRTHVDNSGENFAVIRHIALNLLKAFPAKMSFARKRRKCEYDADFVADVLFAQFVS</sequence>
<dbReference type="PANTHER" id="PTHR30298:SF0">
    <property type="entry name" value="PROTEIN YBFL-RELATED"/>
    <property type="match status" value="1"/>
</dbReference>
<dbReference type="PANTHER" id="PTHR30298">
    <property type="entry name" value="H REPEAT-ASSOCIATED PREDICTED TRANSPOSASE"/>
    <property type="match status" value="1"/>
</dbReference>
<protein>
    <submittedName>
        <fullName evidence="3">Putative transposase</fullName>
    </submittedName>
</protein>
<dbReference type="GO" id="GO:0006313">
    <property type="term" value="P:DNA transposition"/>
    <property type="evidence" value="ECO:0007669"/>
    <property type="project" value="InterPro"/>
</dbReference>
<dbReference type="InterPro" id="IPR047647">
    <property type="entry name" value="ISAs1_transpos"/>
</dbReference>
<organism evidence="3">
    <name type="scientific">termite gut metagenome</name>
    <dbReference type="NCBI Taxonomy" id="433724"/>
    <lineage>
        <taxon>unclassified sequences</taxon>
        <taxon>metagenomes</taxon>
        <taxon>organismal metagenomes</taxon>
    </lineage>
</organism>
<proteinExistence type="predicted"/>
<gene>
    <name evidence="3" type="ORF">BN138_34</name>
</gene>
<reference evidence="3" key="1">
    <citation type="submission" date="2012-10" db="EMBL/GenBank/DDBJ databases">
        <authorList>
            <person name="Sandrine L."/>
        </authorList>
    </citation>
    <scope>NUCLEOTIDE SEQUENCE</scope>
</reference>
<feature type="domain" description="Transposase IS4-like" evidence="1">
    <location>
        <begin position="101"/>
        <end position="333"/>
    </location>
</feature>
<evidence type="ECO:0000313" key="3">
    <source>
        <dbReference type="EMBL" id="CCO20846.1"/>
    </source>
</evidence>
<dbReference type="GO" id="GO:0003677">
    <property type="term" value="F:DNA binding"/>
    <property type="evidence" value="ECO:0007669"/>
    <property type="project" value="InterPro"/>
</dbReference>
<dbReference type="AlphaFoldDB" id="S0DG07"/>
<dbReference type="GO" id="GO:0004803">
    <property type="term" value="F:transposase activity"/>
    <property type="evidence" value="ECO:0007669"/>
    <property type="project" value="InterPro"/>
</dbReference>
<accession>S0DG07</accession>
<feature type="domain" description="H repeat-associated protein N-terminal" evidence="2">
    <location>
        <begin position="21"/>
        <end position="89"/>
    </location>
</feature>
<evidence type="ECO:0000259" key="1">
    <source>
        <dbReference type="Pfam" id="PF01609"/>
    </source>
</evidence>
<dbReference type="Pfam" id="PF01609">
    <property type="entry name" value="DDE_Tnp_1"/>
    <property type="match status" value="1"/>
</dbReference>
<dbReference type="InterPro" id="IPR032806">
    <property type="entry name" value="YbfD_N"/>
</dbReference>
<name>S0DG07_9ZZZZ</name>